<protein>
    <submittedName>
        <fullName evidence="2">MFS transporter</fullName>
    </submittedName>
</protein>
<name>A0A6M0JWR5_9GAMM</name>
<dbReference type="InterPro" id="IPR052528">
    <property type="entry name" value="Sugar_transport-like"/>
</dbReference>
<feature type="transmembrane region" description="Helical" evidence="1">
    <location>
        <begin position="64"/>
        <end position="85"/>
    </location>
</feature>
<feature type="transmembrane region" description="Helical" evidence="1">
    <location>
        <begin position="323"/>
        <end position="342"/>
    </location>
</feature>
<dbReference type="PANTHER" id="PTHR23526">
    <property type="entry name" value="INTEGRAL MEMBRANE TRANSPORT PROTEIN-RELATED"/>
    <property type="match status" value="1"/>
</dbReference>
<feature type="transmembrane region" description="Helical" evidence="1">
    <location>
        <begin position="348"/>
        <end position="366"/>
    </location>
</feature>
<sequence length="444" mass="45127">MSSRSEAPAFAHRAYAILTNDDEGRICKDIPENACHDQPGNFMRHVVSLGATKTADGLADAKLVLAWLMGALGAPAYLIGLLVPVREAGALLPQLAIAGAIRARPIRKWIWAGGSVIQGLAVMGIGLSALFFEGATAGWVIVGLLSVAALARGACSVSYKDVLGKTVSKSTRGTATGTAGSISAVLVLAFGAALAFGILPRTVASIAAVLTLAGGLWLFAAAVFSTLTEEPGATEGGGNALAVAREHFALLGQDAQLQRFIVTRALLIATALSPPYLLAVAGGSSGISAAAGSLGPFVIASALASILSAYVWGRLSDRSSRQVLIAAALLASGTLLVSALVAMLAPGWMALPLVPAILLFLVMVAHQGVRLGRSTHVVDMAGAERRASYTALSNTIIGLVLVAGGLFGVLAHWLGAAAVLLTFAGTALLAAFVGRGLEEVQQEG</sequence>
<organism evidence="2 3">
    <name type="scientific">Thiorhodococcus minor</name>
    <dbReference type="NCBI Taxonomy" id="57489"/>
    <lineage>
        <taxon>Bacteria</taxon>
        <taxon>Pseudomonadati</taxon>
        <taxon>Pseudomonadota</taxon>
        <taxon>Gammaproteobacteria</taxon>
        <taxon>Chromatiales</taxon>
        <taxon>Chromatiaceae</taxon>
        <taxon>Thiorhodococcus</taxon>
    </lineage>
</organism>
<feature type="transmembrane region" description="Helical" evidence="1">
    <location>
        <begin position="413"/>
        <end position="433"/>
    </location>
</feature>
<keyword evidence="1" id="KW-0472">Membrane</keyword>
<dbReference type="PANTHER" id="PTHR23526:SF2">
    <property type="entry name" value="MAJOR FACILITATOR SUPERFAMILY (MFS) PROFILE DOMAIN-CONTAINING PROTEIN"/>
    <property type="match status" value="1"/>
</dbReference>
<gene>
    <name evidence="2" type="ORF">G3446_05685</name>
</gene>
<keyword evidence="1" id="KW-1133">Transmembrane helix</keyword>
<feature type="transmembrane region" description="Helical" evidence="1">
    <location>
        <begin position="287"/>
        <end position="311"/>
    </location>
</feature>
<evidence type="ECO:0000313" key="3">
    <source>
        <dbReference type="Proteomes" id="UP000483379"/>
    </source>
</evidence>
<feature type="transmembrane region" description="Helical" evidence="1">
    <location>
        <begin position="109"/>
        <end position="132"/>
    </location>
</feature>
<evidence type="ECO:0000256" key="1">
    <source>
        <dbReference type="SAM" id="Phobius"/>
    </source>
</evidence>
<feature type="transmembrane region" description="Helical" evidence="1">
    <location>
        <begin position="138"/>
        <end position="159"/>
    </location>
</feature>
<comment type="caution">
    <text evidence="2">The sequence shown here is derived from an EMBL/GenBank/DDBJ whole genome shotgun (WGS) entry which is preliminary data.</text>
</comment>
<feature type="transmembrane region" description="Helical" evidence="1">
    <location>
        <begin position="261"/>
        <end position="281"/>
    </location>
</feature>
<dbReference type="InterPro" id="IPR036259">
    <property type="entry name" value="MFS_trans_sf"/>
</dbReference>
<reference evidence="2 3" key="1">
    <citation type="submission" date="2020-02" db="EMBL/GenBank/DDBJ databases">
        <title>Genome sequences of Thiorhodococcus mannitoliphagus and Thiorhodococcus minor, purple sulfur photosynthetic bacteria in the gammaproteobacterial family, Chromatiaceae.</title>
        <authorList>
            <person name="Aviles F.A."/>
            <person name="Meyer T.E."/>
            <person name="Kyndt J.A."/>
        </authorList>
    </citation>
    <scope>NUCLEOTIDE SEQUENCE [LARGE SCALE GENOMIC DNA]</scope>
    <source>
        <strain evidence="2 3">DSM 11518</strain>
    </source>
</reference>
<proteinExistence type="predicted"/>
<dbReference type="RefSeq" id="WP_164451576.1">
    <property type="nucleotide sequence ID" value="NZ_JAAIJQ010000012.1"/>
</dbReference>
<feature type="transmembrane region" description="Helical" evidence="1">
    <location>
        <begin position="387"/>
        <end position="407"/>
    </location>
</feature>
<dbReference type="Gene3D" id="1.20.1250.20">
    <property type="entry name" value="MFS general substrate transporter like domains"/>
    <property type="match status" value="1"/>
</dbReference>
<dbReference type="SUPFAM" id="SSF103473">
    <property type="entry name" value="MFS general substrate transporter"/>
    <property type="match status" value="1"/>
</dbReference>
<evidence type="ECO:0000313" key="2">
    <source>
        <dbReference type="EMBL" id="NEV61391.1"/>
    </source>
</evidence>
<accession>A0A6M0JWR5</accession>
<keyword evidence="3" id="KW-1185">Reference proteome</keyword>
<dbReference type="Proteomes" id="UP000483379">
    <property type="component" value="Unassembled WGS sequence"/>
</dbReference>
<dbReference type="AlphaFoldDB" id="A0A6M0JWR5"/>
<feature type="transmembrane region" description="Helical" evidence="1">
    <location>
        <begin position="179"/>
        <end position="199"/>
    </location>
</feature>
<keyword evidence="1" id="KW-0812">Transmembrane</keyword>
<feature type="transmembrane region" description="Helical" evidence="1">
    <location>
        <begin position="205"/>
        <end position="224"/>
    </location>
</feature>
<dbReference type="EMBL" id="JAAIJQ010000012">
    <property type="protein sequence ID" value="NEV61391.1"/>
    <property type="molecule type" value="Genomic_DNA"/>
</dbReference>